<name>A0A5J4T954_9EUKA</name>
<proteinExistence type="predicted"/>
<gene>
    <name evidence="1" type="ORF">EZS28_049497</name>
</gene>
<dbReference type="Proteomes" id="UP000324800">
    <property type="component" value="Unassembled WGS sequence"/>
</dbReference>
<feature type="non-terminal residue" evidence="1">
    <location>
        <position position="30"/>
    </location>
</feature>
<sequence>MAGVVVIGWNSMSASKLAVAITASLTFANI</sequence>
<dbReference type="OrthoDB" id="6500128at2759"/>
<comment type="caution">
    <text evidence="1">The sequence shown here is derived from an EMBL/GenBank/DDBJ whole genome shotgun (WGS) entry which is preliminary data.</text>
</comment>
<protein>
    <submittedName>
        <fullName evidence="1">Uncharacterized protein</fullName>
    </submittedName>
</protein>
<evidence type="ECO:0000313" key="1">
    <source>
        <dbReference type="EMBL" id="KAA6354976.1"/>
    </source>
</evidence>
<dbReference type="AlphaFoldDB" id="A0A5J4T954"/>
<organism evidence="1 2">
    <name type="scientific">Streblomastix strix</name>
    <dbReference type="NCBI Taxonomy" id="222440"/>
    <lineage>
        <taxon>Eukaryota</taxon>
        <taxon>Metamonada</taxon>
        <taxon>Preaxostyla</taxon>
        <taxon>Oxymonadida</taxon>
        <taxon>Streblomastigidae</taxon>
        <taxon>Streblomastix</taxon>
    </lineage>
</organism>
<accession>A0A5J4T954</accession>
<reference evidence="1 2" key="1">
    <citation type="submission" date="2019-03" db="EMBL/GenBank/DDBJ databases">
        <title>Single cell metagenomics reveals metabolic interactions within the superorganism composed of flagellate Streblomastix strix and complex community of Bacteroidetes bacteria on its surface.</title>
        <authorList>
            <person name="Treitli S.C."/>
            <person name="Kolisko M."/>
            <person name="Husnik F."/>
            <person name="Keeling P."/>
            <person name="Hampl V."/>
        </authorList>
    </citation>
    <scope>NUCLEOTIDE SEQUENCE [LARGE SCALE GENOMIC DNA]</scope>
    <source>
        <strain evidence="1">ST1C</strain>
    </source>
</reference>
<dbReference type="EMBL" id="SNRW01035386">
    <property type="protein sequence ID" value="KAA6354976.1"/>
    <property type="molecule type" value="Genomic_DNA"/>
</dbReference>
<evidence type="ECO:0000313" key="2">
    <source>
        <dbReference type="Proteomes" id="UP000324800"/>
    </source>
</evidence>